<keyword evidence="1" id="KW-0472">Membrane</keyword>
<proteinExistence type="predicted"/>
<evidence type="ECO:0000313" key="2">
    <source>
        <dbReference type="EMBL" id="QNA42727.1"/>
    </source>
</evidence>
<dbReference type="Pfam" id="PF17319">
    <property type="entry name" value="DUF5362"/>
    <property type="match status" value="1"/>
</dbReference>
<feature type="transmembrane region" description="Helical" evidence="1">
    <location>
        <begin position="30"/>
        <end position="53"/>
    </location>
</feature>
<gene>
    <name evidence="2" type="ORF">H4075_11505</name>
</gene>
<keyword evidence="1" id="KW-0812">Transmembrane</keyword>
<organism evidence="2 3">
    <name type="scientific">Lacibacter sediminis</name>
    <dbReference type="NCBI Taxonomy" id="2760713"/>
    <lineage>
        <taxon>Bacteria</taxon>
        <taxon>Pseudomonadati</taxon>
        <taxon>Bacteroidota</taxon>
        <taxon>Chitinophagia</taxon>
        <taxon>Chitinophagales</taxon>
        <taxon>Chitinophagaceae</taxon>
        <taxon>Lacibacter</taxon>
    </lineage>
</organism>
<evidence type="ECO:0000256" key="1">
    <source>
        <dbReference type="SAM" id="Phobius"/>
    </source>
</evidence>
<feature type="transmembrane region" description="Helical" evidence="1">
    <location>
        <begin position="65"/>
        <end position="92"/>
    </location>
</feature>
<dbReference type="EMBL" id="CP060007">
    <property type="protein sequence ID" value="QNA42727.1"/>
    <property type="molecule type" value="Genomic_DNA"/>
</dbReference>
<sequence>MDQNETTLFKLEVEELSTRFLSETAKWGKFLSIVGFIFIGLIVILAIFAGTLLGTMAGFGGNAMLAGGMSIFITILYLAIAALYFFPCLYMFRFSTRMKRALAENNQELLNSSFENLKSCFKFMGIMTIVFISIYVLAFLVGTLGSLGS</sequence>
<evidence type="ECO:0008006" key="4">
    <source>
        <dbReference type="Google" id="ProtNLM"/>
    </source>
</evidence>
<dbReference type="Proteomes" id="UP000515344">
    <property type="component" value="Chromosome"/>
</dbReference>
<evidence type="ECO:0000313" key="3">
    <source>
        <dbReference type="Proteomes" id="UP000515344"/>
    </source>
</evidence>
<dbReference type="RefSeq" id="WP_182800993.1">
    <property type="nucleotide sequence ID" value="NZ_CP060007.1"/>
</dbReference>
<protein>
    <recommendedName>
        <fullName evidence="4">DUF5362 domain-containing protein</fullName>
    </recommendedName>
</protein>
<keyword evidence="3" id="KW-1185">Reference proteome</keyword>
<keyword evidence="1" id="KW-1133">Transmembrane helix</keyword>
<name>A0A7G5XB74_9BACT</name>
<reference evidence="3" key="1">
    <citation type="submission" date="2020-08" db="EMBL/GenBank/DDBJ databases">
        <title>Lacibacter sp. S13-6-6 genome sequencing.</title>
        <authorList>
            <person name="Jin L."/>
        </authorList>
    </citation>
    <scope>NUCLEOTIDE SEQUENCE [LARGE SCALE GENOMIC DNA]</scope>
    <source>
        <strain evidence="3">S13-6-6</strain>
    </source>
</reference>
<dbReference type="InterPro" id="IPR035287">
    <property type="entry name" value="DUF5362"/>
</dbReference>
<dbReference type="AlphaFoldDB" id="A0A7G5XB74"/>
<dbReference type="KEGG" id="lacs:H4075_11505"/>
<feature type="transmembrane region" description="Helical" evidence="1">
    <location>
        <begin position="123"/>
        <end position="147"/>
    </location>
</feature>
<accession>A0A7G5XB74</accession>